<dbReference type="PROSITE" id="PS50011">
    <property type="entry name" value="PROTEIN_KINASE_DOM"/>
    <property type="match status" value="1"/>
</dbReference>
<gene>
    <name evidence="3" type="ORF">CI238_04398</name>
</gene>
<sequence length="781" mass="89061">MCSINPAKFKDLHDRGLTGLPHAQQPWSSTRVNKVKDELSTTHNTMVESRRISQADPQPECRGLLASHFNVSRASNASLPVAWKDGFPGGPIINQNSEGEEISGAYRVVNEPSDSGEGDTVVSVYDLGHSAAPGPAHGYPSYASDPMSKISKEHHQPSAKEIEDDIRNRIERSLCWSKMDRKQYLPRGSFEEIFTPAILKTVIRCIYPDAFEEEFFLKVDQIVGDAKRSRRKIIATLIFMKQTSCIEDFIREGIFDSDMPLRNANKSIKEFRTAAGSVDQGVHVNTTLFQHWERVYIDLFYIYQKMIFVPYFKMDDSKIRSHVFDWDIRLPWETFEHKMTGGHGIVHQLQIHPSHHNFKGNNKKPELPLYFAVKEIHAADHESYRKELRALEMSCAKVQREKHLVKLLFTFQHGERLYLVFEWADGNLQQFWARKRVEDTPLAAQWMAHQCRGIANAIKRIHGLTTWQKEERLSTTGTDEAVVKDWGRHGDIKPSNILWFSEYGVDQDLLVVADLGLTRYHSRLTKSRVLRVDGFTGTYRAPEIDLGDFVSAKYDIWSLGCVFFEFCIWYLLGGEYIQNFENDRRANHLPGQVDETGEVDYGYFLTTHMPGEKNRVELNPAVPKWVEKLKRHEIHSPFIYEILDLIMTQMLVVDPGRRSSIDMISYELSRIESSIPKTPGDGADSSGLTDIYKQSSPTTFVTNQNSVPRESLVRFAEGNSIIGANTKPSRHGRGRTLSIATSDRESSEESSSYAQSTAPNSVFDDELDQALMQQDLGSLRD</sequence>
<reference evidence="3 4" key="1">
    <citation type="submission" date="2015-06" db="EMBL/GenBank/DDBJ databases">
        <title>Survival trade-offs in plant roots during colonization by closely related pathogenic and mutualistic fungi.</title>
        <authorList>
            <person name="Hacquard S."/>
            <person name="Kracher B."/>
            <person name="Hiruma K."/>
            <person name="Weinman A."/>
            <person name="Muench P."/>
            <person name="Garrido Oter R."/>
            <person name="Ver Loren van Themaat E."/>
            <person name="Dallerey J.-F."/>
            <person name="Damm U."/>
            <person name="Henrissat B."/>
            <person name="Lespinet O."/>
            <person name="Thon M."/>
            <person name="Kemen E."/>
            <person name="McHardy A.C."/>
            <person name="Schulze-Lefert P."/>
            <person name="O'Connell R.J."/>
        </authorList>
    </citation>
    <scope>NUCLEOTIDE SEQUENCE [LARGE SCALE GENOMIC DNA]</scope>
    <source>
        <strain evidence="3 4">MAFF 238704</strain>
    </source>
</reference>
<keyword evidence="4" id="KW-1185">Reference proteome</keyword>
<dbReference type="PANTHER" id="PTHR24359:SF37">
    <property type="entry name" value="PROTEIN KINASE DOMAIN-CONTAINING PROTEIN"/>
    <property type="match status" value="1"/>
</dbReference>
<feature type="region of interest" description="Disordered" evidence="1">
    <location>
        <begin position="723"/>
        <end position="781"/>
    </location>
</feature>
<feature type="compositionally biased region" description="Polar residues" evidence="1">
    <location>
        <begin position="771"/>
        <end position="781"/>
    </location>
</feature>
<dbReference type="AlphaFoldDB" id="A0A166VBC4"/>
<dbReference type="PANTHER" id="PTHR24359">
    <property type="entry name" value="SERINE/THREONINE-PROTEIN KINASE SBK1"/>
    <property type="match status" value="1"/>
</dbReference>
<dbReference type="Pfam" id="PF00069">
    <property type="entry name" value="Pkinase"/>
    <property type="match status" value="1"/>
</dbReference>
<dbReference type="Proteomes" id="UP000076584">
    <property type="component" value="Unassembled WGS sequence"/>
</dbReference>
<evidence type="ECO:0000256" key="1">
    <source>
        <dbReference type="SAM" id="MobiDB-lite"/>
    </source>
</evidence>
<feature type="domain" description="Protein kinase" evidence="2">
    <location>
        <begin position="332"/>
        <end position="675"/>
    </location>
</feature>
<dbReference type="STRING" id="1573173.A0A166VBC4"/>
<name>A0A166VBC4_COLIC</name>
<dbReference type="SMART" id="SM00220">
    <property type="entry name" value="S_TKc"/>
    <property type="match status" value="1"/>
</dbReference>
<dbReference type="InterPro" id="IPR011009">
    <property type="entry name" value="Kinase-like_dom_sf"/>
</dbReference>
<evidence type="ECO:0000313" key="4">
    <source>
        <dbReference type="Proteomes" id="UP000076584"/>
    </source>
</evidence>
<dbReference type="EMBL" id="LFIW01002328">
    <property type="protein sequence ID" value="KZL74391.1"/>
    <property type="molecule type" value="Genomic_DNA"/>
</dbReference>
<comment type="caution">
    <text evidence="3">The sequence shown here is derived from an EMBL/GenBank/DDBJ whole genome shotgun (WGS) entry which is preliminary data.</text>
</comment>
<proteinExistence type="predicted"/>
<evidence type="ECO:0000313" key="3">
    <source>
        <dbReference type="EMBL" id="KZL74391.1"/>
    </source>
</evidence>
<dbReference type="GO" id="GO:0004674">
    <property type="term" value="F:protein serine/threonine kinase activity"/>
    <property type="evidence" value="ECO:0007669"/>
    <property type="project" value="TreeGrafter"/>
</dbReference>
<evidence type="ECO:0000259" key="2">
    <source>
        <dbReference type="PROSITE" id="PS50011"/>
    </source>
</evidence>
<dbReference type="InterPro" id="IPR000719">
    <property type="entry name" value="Prot_kinase_dom"/>
</dbReference>
<dbReference type="Gene3D" id="1.10.510.10">
    <property type="entry name" value="Transferase(Phosphotransferase) domain 1"/>
    <property type="match status" value="1"/>
</dbReference>
<protein>
    <submittedName>
        <fullName evidence="3">Protein kinase domain-containing protein</fullName>
    </submittedName>
</protein>
<dbReference type="CDD" id="cd00180">
    <property type="entry name" value="PKc"/>
    <property type="match status" value="1"/>
</dbReference>
<keyword evidence="3" id="KW-0808">Transferase</keyword>
<dbReference type="GO" id="GO:0005524">
    <property type="term" value="F:ATP binding"/>
    <property type="evidence" value="ECO:0007669"/>
    <property type="project" value="InterPro"/>
</dbReference>
<keyword evidence="3" id="KW-0418">Kinase</keyword>
<organism evidence="3 4">
    <name type="scientific">Colletotrichum incanum</name>
    <name type="common">Soybean anthracnose fungus</name>
    <dbReference type="NCBI Taxonomy" id="1573173"/>
    <lineage>
        <taxon>Eukaryota</taxon>
        <taxon>Fungi</taxon>
        <taxon>Dikarya</taxon>
        <taxon>Ascomycota</taxon>
        <taxon>Pezizomycotina</taxon>
        <taxon>Sordariomycetes</taxon>
        <taxon>Hypocreomycetidae</taxon>
        <taxon>Glomerellales</taxon>
        <taxon>Glomerellaceae</taxon>
        <taxon>Colletotrichum</taxon>
        <taxon>Colletotrichum spaethianum species complex</taxon>
    </lineage>
</organism>
<accession>A0A166VBC4</accession>
<dbReference type="SUPFAM" id="SSF56112">
    <property type="entry name" value="Protein kinase-like (PK-like)"/>
    <property type="match status" value="1"/>
</dbReference>